<accession>A0ABN2HLE0</accession>
<evidence type="ECO:0000313" key="2">
    <source>
        <dbReference type="Proteomes" id="UP001499851"/>
    </source>
</evidence>
<protein>
    <submittedName>
        <fullName evidence="1">Uncharacterized protein</fullName>
    </submittedName>
</protein>
<dbReference type="Proteomes" id="UP001499851">
    <property type="component" value="Unassembled WGS sequence"/>
</dbReference>
<organism evidence="1 2">
    <name type="scientific">Glycomyces endophyticus</name>
    <dbReference type="NCBI Taxonomy" id="480996"/>
    <lineage>
        <taxon>Bacteria</taxon>
        <taxon>Bacillati</taxon>
        <taxon>Actinomycetota</taxon>
        <taxon>Actinomycetes</taxon>
        <taxon>Glycomycetales</taxon>
        <taxon>Glycomycetaceae</taxon>
        <taxon>Glycomyces</taxon>
    </lineage>
</organism>
<evidence type="ECO:0000313" key="1">
    <source>
        <dbReference type="EMBL" id="GAA1689290.1"/>
    </source>
</evidence>
<dbReference type="EMBL" id="BAAAQF010000021">
    <property type="protein sequence ID" value="GAA1689290.1"/>
    <property type="molecule type" value="Genomic_DNA"/>
</dbReference>
<sequence length="60" mass="6088">MWASSSSPGAAGSTTTECAFDCVRAAPPPRTAVGRGVAEALEEASMSDTLKAYKPKADAL</sequence>
<name>A0ABN2HLE0_9ACTN</name>
<proteinExistence type="predicted"/>
<keyword evidence="2" id="KW-1185">Reference proteome</keyword>
<comment type="caution">
    <text evidence="1">The sequence shown here is derived from an EMBL/GenBank/DDBJ whole genome shotgun (WGS) entry which is preliminary data.</text>
</comment>
<reference evidence="1 2" key="1">
    <citation type="journal article" date="2019" name="Int. J. Syst. Evol. Microbiol.">
        <title>The Global Catalogue of Microorganisms (GCM) 10K type strain sequencing project: providing services to taxonomists for standard genome sequencing and annotation.</title>
        <authorList>
            <consortium name="The Broad Institute Genomics Platform"/>
            <consortium name="The Broad Institute Genome Sequencing Center for Infectious Disease"/>
            <person name="Wu L."/>
            <person name="Ma J."/>
        </authorList>
    </citation>
    <scope>NUCLEOTIDE SEQUENCE [LARGE SCALE GENOMIC DNA]</scope>
    <source>
        <strain evidence="1 2">JCM 16001</strain>
    </source>
</reference>
<gene>
    <name evidence="1" type="ORF">GCM10009830_41110</name>
</gene>